<feature type="compositionally biased region" description="Basic and acidic residues" evidence="2">
    <location>
        <begin position="192"/>
        <end position="207"/>
    </location>
</feature>
<dbReference type="PANTHER" id="PTHR14096:SF28">
    <property type="entry name" value="APOLIPOPROTEIN L, 1-RELATED"/>
    <property type="match status" value="1"/>
</dbReference>
<dbReference type="PANTHER" id="PTHR14096">
    <property type="entry name" value="APOLIPOPROTEIN L"/>
    <property type="match status" value="1"/>
</dbReference>
<evidence type="ECO:0000256" key="2">
    <source>
        <dbReference type="SAM" id="MobiDB-lite"/>
    </source>
</evidence>
<evidence type="ECO:0000313" key="4">
    <source>
        <dbReference type="Proteomes" id="UP001159427"/>
    </source>
</evidence>
<keyword evidence="4" id="KW-1185">Reference proteome</keyword>
<feature type="non-terminal residue" evidence="3">
    <location>
        <position position="220"/>
    </location>
</feature>
<evidence type="ECO:0000313" key="3">
    <source>
        <dbReference type="EMBL" id="CAH3174992.1"/>
    </source>
</evidence>
<feature type="region of interest" description="Disordered" evidence="2">
    <location>
        <begin position="192"/>
        <end position="220"/>
    </location>
</feature>
<dbReference type="EMBL" id="CALNXI010001687">
    <property type="protein sequence ID" value="CAH3174992.1"/>
    <property type="molecule type" value="Genomic_DNA"/>
</dbReference>
<comment type="caution">
    <text evidence="3">The sequence shown here is derived from an EMBL/GenBank/DDBJ whole genome shotgun (WGS) entry which is preliminary data.</text>
</comment>
<dbReference type="InterPro" id="IPR008405">
    <property type="entry name" value="ApoL"/>
</dbReference>
<proteinExistence type="inferred from homology"/>
<protein>
    <submittedName>
        <fullName evidence="3">Uncharacterized protein</fullName>
    </submittedName>
</protein>
<sequence>MGPIGGILSVAGLIAAPFTFGAGIVVSLVGTGIGGAGGLVMSGSKVVDIILEKLGLKEVQAAIEDDCEACSELQKHLDSLENFISSLAEFLKPLHDDAVLLRELEGSGLEFLSQRISYEEIGASTEEGSRIRAALLPLGMTLLVKSFLELHRGSTSAAVQDIRRILDELECPDKEEIQGLVESFIDEKFTEAYNKMDDEKKQEKNQDSDDSNEQNKQNDD</sequence>
<gene>
    <name evidence="3" type="ORF">PEVE_00009826</name>
</gene>
<reference evidence="3 4" key="1">
    <citation type="submission" date="2022-05" db="EMBL/GenBank/DDBJ databases">
        <authorList>
            <consortium name="Genoscope - CEA"/>
            <person name="William W."/>
        </authorList>
    </citation>
    <scope>NUCLEOTIDE SEQUENCE [LARGE SCALE GENOMIC DNA]</scope>
</reference>
<dbReference type="Proteomes" id="UP001159427">
    <property type="component" value="Unassembled WGS sequence"/>
</dbReference>
<organism evidence="3 4">
    <name type="scientific">Porites evermanni</name>
    <dbReference type="NCBI Taxonomy" id="104178"/>
    <lineage>
        <taxon>Eukaryota</taxon>
        <taxon>Metazoa</taxon>
        <taxon>Cnidaria</taxon>
        <taxon>Anthozoa</taxon>
        <taxon>Hexacorallia</taxon>
        <taxon>Scleractinia</taxon>
        <taxon>Fungiina</taxon>
        <taxon>Poritidae</taxon>
        <taxon>Porites</taxon>
    </lineage>
</organism>
<evidence type="ECO:0000256" key="1">
    <source>
        <dbReference type="ARBA" id="ARBA00010090"/>
    </source>
</evidence>
<name>A0ABN8R6I8_9CNID</name>
<comment type="similarity">
    <text evidence="1">Belongs to the apolipoprotein L family.</text>
</comment>
<accession>A0ABN8R6I8</accession>